<dbReference type="EMBL" id="JAPEUL010000004">
    <property type="protein sequence ID" value="MCW4627814.1"/>
    <property type="molecule type" value="Genomic_DNA"/>
</dbReference>
<accession>A0ABT3KBG0</accession>
<evidence type="ECO:0000313" key="2">
    <source>
        <dbReference type="Proteomes" id="UP001431181"/>
    </source>
</evidence>
<organism evidence="1 2">
    <name type="scientific">Marinomonas rhodophyticola</name>
    <dbReference type="NCBI Taxonomy" id="2992803"/>
    <lineage>
        <taxon>Bacteria</taxon>
        <taxon>Pseudomonadati</taxon>
        <taxon>Pseudomonadota</taxon>
        <taxon>Gammaproteobacteria</taxon>
        <taxon>Oceanospirillales</taxon>
        <taxon>Oceanospirillaceae</taxon>
        <taxon>Marinomonas</taxon>
    </lineage>
</organism>
<protein>
    <submittedName>
        <fullName evidence="1">Uncharacterized protein</fullName>
    </submittedName>
</protein>
<proteinExistence type="predicted"/>
<dbReference type="RefSeq" id="WP_265216915.1">
    <property type="nucleotide sequence ID" value="NZ_JAPEUL010000004.1"/>
</dbReference>
<reference evidence="1" key="1">
    <citation type="submission" date="2022-11" db="EMBL/GenBank/DDBJ databases">
        <title>Marinomonas sp. nov., isolated from marine algae.</title>
        <authorList>
            <person name="Choi D.G."/>
            <person name="Kim J.M."/>
            <person name="Lee J.K."/>
            <person name="Baek J.H."/>
            <person name="Jeon C.O."/>
        </authorList>
    </citation>
    <scope>NUCLEOTIDE SEQUENCE</scope>
    <source>
        <strain evidence="1">KJ51-3</strain>
    </source>
</reference>
<comment type="caution">
    <text evidence="1">The sequence shown here is derived from an EMBL/GenBank/DDBJ whole genome shotgun (WGS) entry which is preliminary data.</text>
</comment>
<dbReference type="Proteomes" id="UP001431181">
    <property type="component" value="Unassembled WGS sequence"/>
</dbReference>
<evidence type="ECO:0000313" key="1">
    <source>
        <dbReference type="EMBL" id="MCW4627814.1"/>
    </source>
</evidence>
<name>A0ABT3KBG0_9GAMM</name>
<keyword evidence="2" id="KW-1185">Reference proteome</keyword>
<gene>
    <name evidence="1" type="ORF">ONZ52_01755</name>
</gene>
<sequence>MKFLIVLPFFLCAGCEIVSYDRTKDAVANEIVGQCFTTVQNAFLYARCGSDMRKMGAFSMNACLPKNEEELAMKMQLPQCSSGFSLLTKLCDNNYITKQEAGTSFTVIKVVSTAMGETGRYWTIFANMDDGKGSVELPNKWFKPYWVTDEKISTNPEYLVPCVEHTLTDQPSTKARHIK</sequence>